<dbReference type="Proteomes" id="UP001515500">
    <property type="component" value="Chromosome 14"/>
</dbReference>
<evidence type="ECO:0000256" key="2">
    <source>
        <dbReference type="ARBA" id="ARBA00022771"/>
    </source>
</evidence>
<feature type="compositionally biased region" description="Polar residues" evidence="6">
    <location>
        <begin position="27"/>
        <end position="38"/>
    </location>
</feature>
<dbReference type="PANTHER" id="PTHR42647">
    <property type="entry name" value="SBP (S-RIBONUCLEASE BINDING PROTEIN) FAMILY PROTEIN"/>
    <property type="match status" value="1"/>
</dbReference>
<dbReference type="AlphaFoldDB" id="A0AB40CG10"/>
<dbReference type="InterPro" id="IPR001841">
    <property type="entry name" value="Znf_RING"/>
</dbReference>
<feature type="region of interest" description="Disordered" evidence="6">
    <location>
        <begin position="27"/>
        <end position="63"/>
    </location>
</feature>
<keyword evidence="2 4" id="KW-0863">Zinc-finger</keyword>
<keyword evidence="1" id="KW-0479">Metal-binding</keyword>
<proteinExistence type="predicted"/>
<protein>
    <submittedName>
        <fullName evidence="9">Probable BOI-related E3 ubiquitin-protein ligase 3</fullName>
    </submittedName>
</protein>
<name>A0AB40CG10_DIOCR</name>
<dbReference type="Gene3D" id="3.30.40.10">
    <property type="entry name" value="Zinc/RING finger domain, C3HC4 (zinc finger)"/>
    <property type="match status" value="1"/>
</dbReference>
<feature type="coiled-coil region" evidence="5">
    <location>
        <begin position="110"/>
        <end position="144"/>
    </location>
</feature>
<dbReference type="RefSeq" id="XP_039138497.1">
    <property type="nucleotide sequence ID" value="XM_039282563.1"/>
</dbReference>
<dbReference type="PANTHER" id="PTHR42647:SF72">
    <property type="entry name" value="EF-HAND CALCIUM-BINDING DOMAIN-CONTAINING PROTEIN 4A"/>
    <property type="match status" value="1"/>
</dbReference>
<dbReference type="PIRSF" id="PIRSF036836">
    <property type="entry name" value="RNase_bind_SBP1"/>
    <property type="match status" value="1"/>
</dbReference>
<gene>
    <name evidence="9" type="primary">LOC120275849</name>
</gene>
<sequence>MAVQQQQVHQQHVDQLVYHQLLKTSTFSSPESGLSYNASAPRKRSRPITPISPSLPELPTTSTSDQDLFSHLYQHTLDVDTLIHFQNERLRLYVEELQRRHYRAVLIAVEQEVTRRLKEKETELEDVKNKNLDLEQKLRQLAGENQVWFNVAKNNEAVVSGLRLSLEQALLRNAGAGAGGPAVEGFGEGGGVGNDDDDDDDDDAQSCCGGGGGAAAGGRWRGGCKACGKREACFVVLPCRHLCLCDSCESKVDTCPVCMSKLSSCLHVFLS</sequence>
<dbReference type="PROSITE" id="PS50089">
    <property type="entry name" value="ZF_RING_2"/>
    <property type="match status" value="1"/>
</dbReference>
<feature type="region of interest" description="Disordered" evidence="6">
    <location>
        <begin position="181"/>
        <end position="203"/>
    </location>
</feature>
<evidence type="ECO:0000256" key="1">
    <source>
        <dbReference type="ARBA" id="ARBA00022723"/>
    </source>
</evidence>
<dbReference type="CDD" id="cd16649">
    <property type="entry name" value="mRING-HC-C3HC5_CGRF1-like"/>
    <property type="match status" value="1"/>
</dbReference>
<feature type="compositionally biased region" description="Acidic residues" evidence="6">
    <location>
        <begin position="194"/>
        <end position="203"/>
    </location>
</feature>
<dbReference type="InterPro" id="IPR013083">
    <property type="entry name" value="Znf_RING/FYVE/PHD"/>
</dbReference>
<reference evidence="9" key="1">
    <citation type="submission" date="2025-08" db="UniProtKB">
        <authorList>
            <consortium name="RefSeq"/>
        </authorList>
    </citation>
    <scope>IDENTIFICATION</scope>
</reference>
<dbReference type="GO" id="GO:0008270">
    <property type="term" value="F:zinc ion binding"/>
    <property type="evidence" value="ECO:0007669"/>
    <property type="project" value="UniProtKB-KW"/>
</dbReference>
<keyword evidence="8" id="KW-1185">Reference proteome</keyword>
<dbReference type="GeneID" id="120275849"/>
<evidence type="ECO:0000256" key="3">
    <source>
        <dbReference type="ARBA" id="ARBA00022833"/>
    </source>
</evidence>
<keyword evidence="5" id="KW-0175">Coiled coil</keyword>
<evidence type="ECO:0000256" key="5">
    <source>
        <dbReference type="SAM" id="Coils"/>
    </source>
</evidence>
<evidence type="ECO:0000256" key="4">
    <source>
        <dbReference type="PROSITE-ProRule" id="PRU00175"/>
    </source>
</evidence>
<organism evidence="8 9">
    <name type="scientific">Dioscorea cayennensis subsp. rotundata</name>
    <name type="common">White Guinea yam</name>
    <name type="synonym">Dioscorea rotundata</name>
    <dbReference type="NCBI Taxonomy" id="55577"/>
    <lineage>
        <taxon>Eukaryota</taxon>
        <taxon>Viridiplantae</taxon>
        <taxon>Streptophyta</taxon>
        <taxon>Embryophyta</taxon>
        <taxon>Tracheophyta</taxon>
        <taxon>Spermatophyta</taxon>
        <taxon>Magnoliopsida</taxon>
        <taxon>Liliopsida</taxon>
        <taxon>Dioscoreales</taxon>
        <taxon>Dioscoreaceae</taxon>
        <taxon>Dioscorea</taxon>
    </lineage>
</organism>
<evidence type="ECO:0000259" key="7">
    <source>
        <dbReference type="PROSITE" id="PS50089"/>
    </source>
</evidence>
<dbReference type="Pfam" id="PF13920">
    <property type="entry name" value="zf-C3HC4_3"/>
    <property type="match status" value="1"/>
</dbReference>
<keyword evidence="3" id="KW-0862">Zinc</keyword>
<dbReference type="GO" id="GO:0004842">
    <property type="term" value="F:ubiquitin-protein transferase activity"/>
    <property type="evidence" value="ECO:0007669"/>
    <property type="project" value="TreeGrafter"/>
</dbReference>
<accession>A0AB40CG10</accession>
<evidence type="ECO:0000313" key="8">
    <source>
        <dbReference type="Proteomes" id="UP001515500"/>
    </source>
</evidence>
<evidence type="ECO:0000256" key="6">
    <source>
        <dbReference type="SAM" id="MobiDB-lite"/>
    </source>
</evidence>
<feature type="compositionally biased region" description="Gly residues" evidence="6">
    <location>
        <begin position="181"/>
        <end position="193"/>
    </location>
</feature>
<feature type="domain" description="RING-type" evidence="7">
    <location>
        <begin position="224"/>
        <end position="258"/>
    </location>
</feature>
<evidence type="ECO:0000313" key="9">
    <source>
        <dbReference type="RefSeq" id="XP_039138497.1"/>
    </source>
</evidence>